<dbReference type="PANTHER" id="PTHR33755">
    <property type="entry name" value="TOXIN PARE1-RELATED"/>
    <property type="match status" value="1"/>
</dbReference>
<evidence type="ECO:0000256" key="1">
    <source>
        <dbReference type="ARBA" id="ARBA00006226"/>
    </source>
</evidence>
<dbReference type="InterPro" id="IPR051803">
    <property type="entry name" value="TA_system_RelE-like_toxin"/>
</dbReference>
<comment type="similarity">
    <text evidence="1">Belongs to the RelE toxin family.</text>
</comment>
<dbReference type="EMBL" id="PGTO01000006">
    <property type="protein sequence ID" value="RAU22139.1"/>
    <property type="molecule type" value="Genomic_DNA"/>
</dbReference>
<gene>
    <name evidence="3" type="ORF">CU669_10165</name>
</gene>
<keyword evidence="2" id="KW-1277">Toxin-antitoxin system</keyword>
<sequence>MRIAWSPSALRDFARIYDYISAFNPMAACEMAERLRDAADSLRDFPERGRPIAQGRRELPVIWPYVIRYRIKEATVQILRVRHGRQHPLS</sequence>
<proteinExistence type="inferred from homology"/>
<reference evidence="3 4" key="1">
    <citation type="submission" date="2017-11" db="EMBL/GenBank/DDBJ databases">
        <title>Draft genome sequence of magnetotactic bacterium Magnetospirillum kuznetsovii LBB-42.</title>
        <authorList>
            <person name="Grouzdev D.S."/>
            <person name="Rysina M.S."/>
            <person name="Baslerov R.V."/>
            <person name="Koziaeva V."/>
        </authorList>
    </citation>
    <scope>NUCLEOTIDE SEQUENCE [LARGE SCALE GENOMIC DNA]</scope>
    <source>
        <strain evidence="3 4">LBB-42</strain>
    </source>
</reference>
<dbReference type="Gene3D" id="3.30.2310.20">
    <property type="entry name" value="RelE-like"/>
    <property type="match status" value="1"/>
</dbReference>
<accession>A0A364NYI7</accession>
<organism evidence="3 4">
    <name type="scientific">Paramagnetospirillum kuznetsovii</name>
    <dbReference type="NCBI Taxonomy" id="2053833"/>
    <lineage>
        <taxon>Bacteria</taxon>
        <taxon>Pseudomonadati</taxon>
        <taxon>Pseudomonadota</taxon>
        <taxon>Alphaproteobacteria</taxon>
        <taxon>Rhodospirillales</taxon>
        <taxon>Magnetospirillaceae</taxon>
        <taxon>Paramagnetospirillum</taxon>
    </lineage>
</organism>
<dbReference type="OrthoDB" id="595470at2"/>
<evidence type="ECO:0000313" key="3">
    <source>
        <dbReference type="EMBL" id="RAU22139.1"/>
    </source>
</evidence>
<dbReference type="InterPro" id="IPR035093">
    <property type="entry name" value="RelE/ParE_toxin_dom_sf"/>
</dbReference>
<protein>
    <submittedName>
        <fullName evidence="3">Addiction module toxin RelE</fullName>
    </submittedName>
</protein>
<evidence type="ECO:0000313" key="4">
    <source>
        <dbReference type="Proteomes" id="UP000251075"/>
    </source>
</evidence>
<dbReference type="NCBIfam" id="TIGR02385">
    <property type="entry name" value="RelE_StbE"/>
    <property type="match status" value="1"/>
</dbReference>
<dbReference type="InterPro" id="IPR007712">
    <property type="entry name" value="RelE/ParE_toxin"/>
</dbReference>
<keyword evidence="4" id="KW-1185">Reference proteome</keyword>
<evidence type="ECO:0000256" key="2">
    <source>
        <dbReference type="ARBA" id="ARBA00022649"/>
    </source>
</evidence>
<name>A0A364NYI7_9PROT</name>
<comment type="caution">
    <text evidence="3">The sequence shown here is derived from an EMBL/GenBank/DDBJ whole genome shotgun (WGS) entry which is preliminary data.</text>
</comment>
<dbReference type="Proteomes" id="UP000251075">
    <property type="component" value="Unassembled WGS sequence"/>
</dbReference>
<dbReference type="AlphaFoldDB" id="A0A364NYI7"/>
<dbReference type="RefSeq" id="WP_112144458.1">
    <property type="nucleotide sequence ID" value="NZ_PGTO01000006.1"/>
</dbReference>
<dbReference type="PANTHER" id="PTHR33755:SF7">
    <property type="entry name" value="TOXIN MODULE OF TOXIN-ANTITOXIN SYSTEM RELE_STBE FAMILY"/>
    <property type="match status" value="1"/>
</dbReference>
<dbReference type="Pfam" id="PF05016">
    <property type="entry name" value="ParE_toxin"/>
    <property type="match status" value="1"/>
</dbReference>